<gene>
    <name evidence="2" type="ORF">SAMN05421753_109207</name>
</gene>
<sequence>MLDVDVQILKLQLSVGCSAAALHRNKEVGMVITRDVFLQHRQGRTFSDVANDPNLKFDRVLAFFCEEKHQVRMEDAELHHDRPPLAGVIRAFESQPEIAKYLATEHPRRTKRFRQAVGVIVRIVMEGRGWKKTGRKGSLGVRATVARGSTRPGAYHNTGGLAFWFLRAERYELLSGMPFQSVKQLCKDLKSDQTKTRRTTAAAPRGKRPTNGRAK</sequence>
<feature type="compositionally biased region" description="Basic residues" evidence="1">
    <location>
        <begin position="205"/>
        <end position="215"/>
    </location>
</feature>
<feature type="region of interest" description="Disordered" evidence="1">
    <location>
        <begin position="189"/>
        <end position="215"/>
    </location>
</feature>
<accession>A0A1I3IPQ5</accession>
<proteinExistence type="predicted"/>
<dbReference type="Proteomes" id="UP000199518">
    <property type="component" value="Unassembled WGS sequence"/>
</dbReference>
<protein>
    <submittedName>
        <fullName evidence="2">Uncharacterized protein</fullName>
    </submittedName>
</protein>
<evidence type="ECO:0000256" key="1">
    <source>
        <dbReference type="SAM" id="MobiDB-lite"/>
    </source>
</evidence>
<evidence type="ECO:0000313" key="2">
    <source>
        <dbReference type="EMBL" id="SFI49936.1"/>
    </source>
</evidence>
<name>A0A1I3IPQ5_9PLAN</name>
<dbReference type="AlphaFoldDB" id="A0A1I3IPQ5"/>
<reference evidence="3" key="1">
    <citation type="submission" date="2016-10" db="EMBL/GenBank/DDBJ databases">
        <authorList>
            <person name="Varghese N."/>
            <person name="Submissions S."/>
        </authorList>
    </citation>
    <scope>NUCLEOTIDE SEQUENCE [LARGE SCALE GENOMIC DNA]</scope>
    <source>
        <strain evidence="3">DSM 26348</strain>
    </source>
</reference>
<keyword evidence="3" id="KW-1185">Reference proteome</keyword>
<dbReference type="EMBL" id="FOQD01000009">
    <property type="protein sequence ID" value="SFI49936.1"/>
    <property type="molecule type" value="Genomic_DNA"/>
</dbReference>
<organism evidence="2 3">
    <name type="scientific">Planctomicrobium piriforme</name>
    <dbReference type="NCBI Taxonomy" id="1576369"/>
    <lineage>
        <taxon>Bacteria</taxon>
        <taxon>Pseudomonadati</taxon>
        <taxon>Planctomycetota</taxon>
        <taxon>Planctomycetia</taxon>
        <taxon>Planctomycetales</taxon>
        <taxon>Planctomycetaceae</taxon>
        <taxon>Planctomicrobium</taxon>
    </lineage>
</organism>
<evidence type="ECO:0000313" key="3">
    <source>
        <dbReference type="Proteomes" id="UP000199518"/>
    </source>
</evidence>